<dbReference type="InterPro" id="IPR026992">
    <property type="entry name" value="DIOX_N"/>
</dbReference>
<dbReference type="AlphaFoldDB" id="B8BAH6"/>
<reference evidence="7 8" key="1">
    <citation type="journal article" date="2005" name="PLoS Biol.">
        <title>The genomes of Oryza sativa: a history of duplications.</title>
        <authorList>
            <person name="Yu J."/>
            <person name="Wang J."/>
            <person name="Lin W."/>
            <person name="Li S."/>
            <person name="Li H."/>
            <person name="Zhou J."/>
            <person name="Ni P."/>
            <person name="Dong W."/>
            <person name="Hu S."/>
            <person name="Zeng C."/>
            <person name="Zhang J."/>
            <person name="Zhang Y."/>
            <person name="Li R."/>
            <person name="Xu Z."/>
            <person name="Li S."/>
            <person name="Li X."/>
            <person name="Zheng H."/>
            <person name="Cong L."/>
            <person name="Lin L."/>
            <person name="Yin J."/>
            <person name="Geng J."/>
            <person name="Li G."/>
            <person name="Shi J."/>
            <person name="Liu J."/>
            <person name="Lv H."/>
            <person name="Li J."/>
            <person name="Wang J."/>
            <person name="Deng Y."/>
            <person name="Ran L."/>
            <person name="Shi X."/>
            <person name="Wang X."/>
            <person name="Wu Q."/>
            <person name="Li C."/>
            <person name="Ren X."/>
            <person name="Wang J."/>
            <person name="Wang X."/>
            <person name="Li D."/>
            <person name="Liu D."/>
            <person name="Zhang X."/>
            <person name="Ji Z."/>
            <person name="Zhao W."/>
            <person name="Sun Y."/>
            <person name="Zhang Z."/>
            <person name="Bao J."/>
            <person name="Han Y."/>
            <person name="Dong L."/>
            <person name="Ji J."/>
            <person name="Chen P."/>
            <person name="Wu S."/>
            <person name="Liu J."/>
            <person name="Xiao Y."/>
            <person name="Bu D."/>
            <person name="Tan J."/>
            <person name="Yang L."/>
            <person name="Ye C."/>
            <person name="Zhang J."/>
            <person name="Xu J."/>
            <person name="Zhou Y."/>
            <person name="Yu Y."/>
            <person name="Zhang B."/>
            <person name="Zhuang S."/>
            <person name="Wei H."/>
            <person name="Liu B."/>
            <person name="Lei M."/>
            <person name="Yu H."/>
            <person name="Li Y."/>
            <person name="Xu H."/>
            <person name="Wei S."/>
            <person name="He X."/>
            <person name="Fang L."/>
            <person name="Zhang Z."/>
            <person name="Zhang Y."/>
            <person name="Huang X."/>
            <person name="Su Z."/>
            <person name="Tong W."/>
            <person name="Li J."/>
            <person name="Tong Z."/>
            <person name="Li S."/>
            <person name="Ye J."/>
            <person name="Wang L."/>
            <person name="Fang L."/>
            <person name="Lei T."/>
            <person name="Chen C."/>
            <person name="Chen H."/>
            <person name="Xu Z."/>
            <person name="Li H."/>
            <person name="Huang H."/>
            <person name="Zhang F."/>
            <person name="Xu H."/>
            <person name="Li N."/>
            <person name="Zhao C."/>
            <person name="Li S."/>
            <person name="Dong L."/>
            <person name="Huang Y."/>
            <person name="Li L."/>
            <person name="Xi Y."/>
            <person name="Qi Q."/>
            <person name="Li W."/>
            <person name="Zhang B."/>
            <person name="Hu W."/>
            <person name="Zhang Y."/>
            <person name="Tian X."/>
            <person name="Jiao Y."/>
            <person name="Liang X."/>
            <person name="Jin J."/>
            <person name="Gao L."/>
            <person name="Zheng W."/>
            <person name="Hao B."/>
            <person name="Liu S."/>
            <person name="Wang W."/>
            <person name="Yuan L."/>
            <person name="Cao M."/>
            <person name="McDermott J."/>
            <person name="Samudrala R."/>
            <person name="Wang J."/>
            <person name="Wong G.K."/>
            <person name="Yang H."/>
        </authorList>
    </citation>
    <scope>NUCLEOTIDE SEQUENCE [LARGE SCALE GENOMIC DNA]</scope>
    <source>
        <strain evidence="8">cv. 93-11</strain>
    </source>
</reference>
<comment type="similarity">
    <text evidence="1">Belongs to the iron/ascorbate-dependent oxidoreductase family.</text>
</comment>
<dbReference type="SUPFAM" id="SSF51197">
    <property type="entry name" value="Clavaminate synthase-like"/>
    <property type="match status" value="1"/>
</dbReference>
<evidence type="ECO:0000256" key="4">
    <source>
        <dbReference type="ARBA" id="ARBA00023004"/>
    </source>
</evidence>
<gene>
    <name evidence="7" type="ORF">OsI_29118</name>
</gene>
<dbReference type="OMA" id="TTKHQIG"/>
<dbReference type="Gene3D" id="2.60.120.330">
    <property type="entry name" value="B-lactam Antibiotic, Isopenicillin N Synthase, Chain"/>
    <property type="match status" value="1"/>
</dbReference>
<dbReference type="GO" id="GO:0046872">
    <property type="term" value="F:metal ion binding"/>
    <property type="evidence" value="ECO:0007669"/>
    <property type="project" value="UniProtKB-KW"/>
</dbReference>
<name>B8BAH6_ORYSI</name>
<proteinExistence type="inferred from homology"/>
<feature type="domain" description="Isopenicillin N synthase-like Fe(2+) 2OG dioxygenase" evidence="5">
    <location>
        <begin position="246"/>
        <end position="286"/>
    </location>
</feature>
<evidence type="ECO:0000313" key="7">
    <source>
        <dbReference type="EMBL" id="EEC83524.1"/>
    </source>
</evidence>
<keyword evidence="3" id="KW-0560">Oxidoreductase</keyword>
<evidence type="ECO:0000259" key="6">
    <source>
        <dbReference type="Pfam" id="PF14226"/>
    </source>
</evidence>
<dbReference type="HOGENOM" id="CLU_010119_0_2_1"/>
<keyword evidence="8" id="KW-1185">Reference proteome</keyword>
<dbReference type="PANTHER" id="PTHR10209">
    <property type="entry name" value="OXIDOREDUCTASE, 2OG-FE II OXYGENASE FAMILY PROTEIN"/>
    <property type="match status" value="1"/>
</dbReference>
<evidence type="ECO:0000256" key="1">
    <source>
        <dbReference type="ARBA" id="ARBA00008056"/>
    </source>
</evidence>
<dbReference type="PANTHER" id="PTHR10209:SF887">
    <property type="entry name" value="OS03G0860600 PROTEIN"/>
    <property type="match status" value="1"/>
</dbReference>
<dbReference type="InterPro" id="IPR044861">
    <property type="entry name" value="IPNS-like_FE2OG_OXY"/>
</dbReference>
<keyword evidence="4" id="KW-0408">Iron</keyword>
<dbReference type="EMBL" id="CM000133">
    <property type="protein sequence ID" value="EEC83524.1"/>
    <property type="molecule type" value="Genomic_DNA"/>
</dbReference>
<protein>
    <recommendedName>
        <fullName evidence="9">Non-haem dioxygenase N-terminal domain-containing protein</fullName>
    </recommendedName>
</protein>
<evidence type="ECO:0000313" key="8">
    <source>
        <dbReference type="Proteomes" id="UP000007015"/>
    </source>
</evidence>
<accession>B8BAH6</accession>
<evidence type="ECO:0000256" key="2">
    <source>
        <dbReference type="ARBA" id="ARBA00022723"/>
    </source>
</evidence>
<dbReference type="InterPro" id="IPR027443">
    <property type="entry name" value="IPNS-like_sf"/>
</dbReference>
<evidence type="ECO:0000256" key="3">
    <source>
        <dbReference type="ARBA" id="ARBA00023002"/>
    </source>
</evidence>
<evidence type="ECO:0000259" key="5">
    <source>
        <dbReference type="Pfam" id="PF03171"/>
    </source>
</evidence>
<evidence type="ECO:0008006" key="9">
    <source>
        <dbReference type="Google" id="ProtNLM"/>
    </source>
</evidence>
<dbReference type="STRING" id="39946.B8BAH6"/>
<dbReference type="GO" id="GO:0016491">
    <property type="term" value="F:oxidoreductase activity"/>
    <property type="evidence" value="ECO:0007669"/>
    <property type="project" value="UniProtKB-KW"/>
</dbReference>
<dbReference type="Proteomes" id="UP000007015">
    <property type="component" value="Chromosome 8"/>
</dbReference>
<dbReference type="Gramene" id="BGIOSGA028610-TA">
    <property type="protein sequence ID" value="BGIOSGA028610-PA"/>
    <property type="gene ID" value="BGIOSGA028610"/>
</dbReference>
<sequence>MEEGGLAMATITGGSDRLCDLQAFDDTKAGVKSLVDAGVTTVPYFFHHQPDPLTTTKHQIGVATIGAGSAKTDTYGPFPTSCLPIAAPSAAAIPLIDLAKADVDRGRVVAEVRAATETVGFFQVVNHNVAKELTDAMLAAVRYFHEEPLEAKAPYYTRDVGSKVWFSSNYDLFRPPAANWRDTLFMEMAPEGPSPEEIPPPSGAWLRSTPWRLGEWLFELLSEALGLPAGYLGLDAGCKDGLGGAANYYPPCPELEATMGTTRQSDPSFLTVLLQDTSCGGFCFFRRLLHCCICSTIARWIERLSCCCCGNISTTMSKMSFAKLRRTFSSNSILVCTIGASSPCCTSTFPSWLKPSIDGHKAQGPTAQPKHGTA</sequence>
<dbReference type="Pfam" id="PF03171">
    <property type="entry name" value="2OG-FeII_Oxy"/>
    <property type="match status" value="1"/>
</dbReference>
<dbReference type="Pfam" id="PF14226">
    <property type="entry name" value="DIOX_N"/>
    <property type="match status" value="1"/>
</dbReference>
<organism evidence="7 8">
    <name type="scientific">Oryza sativa subsp. indica</name>
    <name type="common">Rice</name>
    <dbReference type="NCBI Taxonomy" id="39946"/>
    <lineage>
        <taxon>Eukaryota</taxon>
        <taxon>Viridiplantae</taxon>
        <taxon>Streptophyta</taxon>
        <taxon>Embryophyta</taxon>
        <taxon>Tracheophyta</taxon>
        <taxon>Spermatophyta</taxon>
        <taxon>Magnoliopsida</taxon>
        <taxon>Liliopsida</taxon>
        <taxon>Poales</taxon>
        <taxon>Poaceae</taxon>
        <taxon>BOP clade</taxon>
        <taxon>Oryzoideae</taxon>
        <taxon>Oryzeae</taxon>
        <taxon>Oryzinae</taxon>
        <taxon>Oryza</taxon>
        <taxon>Oryza sativa</taxon>
    </lineage>
</organism>
<feature type="domain" description="Non-haem dioxygenase N-terminal" evidence="6">
    <location>
        <begin position="93"/>
        <end position="191"/>
    </location>
</feature>
<keyword evidence="2" id="KW-0479">Metal-binding</keyword>